<sequence length="128" mass="13405">MPSHQPAQRHLVSRHLLLASGLALLTACSGPAPAPQAGAALLHGHLALGPYGEAFLPCGASQPLQVVAAPAVGERLQAEYLDLVGEPHEEVFLRLRGRQLAAECTGCPPRLQVEQILELQAAAPGDCR</sequence>
<gene>
    <name evidence="2" type="ORF">SAMN05216221_2590</name>
</gene>
<evidence type="ECO:0000256" key="1">
    <source>
        <dbReference type="SAM" id="SignalP"/>
    </source>
</evidence>
<feature type="chain" id="PRO_5009262678" description="Lipoprotein" evidence="1">
    <location>
        <begin position="35"/>
        <end position="128"/>
    </location>
</feature>
<evidence type="ECO:0008006" key="4">
    <source>
        <dbReference type="Google" id="ProtNLM"/>
    </source>
</evidence>
<dbReference type="AlphaFoldDB" id="A0A1H1UXA2"/>
<proteinExistence type="predicted"/>
<dbReference type="Proteomes" id="UP000243359">
    <property type="component" value="Chromosome I"/>
</dbReference>
<protein>
    <recommendedName>
        <fullName evidence="4">Lipoprotein</fullName>
    </recommendedName>
</protein>
<name>A0A1H1UXA2_9PSED</name>
<evidence type="ECO:0000313" key="2">
    <source>
        <dbReference type="EMBL" id="SDS77157.1"/>
    </source>
</evidence>
<feature type="signal peptide" evidence="1">
    <location>
        <begin position="1"/>
        <end position="34"/>
    </location>
</feature>
<organism evidence="2 3">
    <name type="scientific">Pseudomonas oryzae</name>
    <dbReference type="NCBI Taxonomy" id="1392877"/>
    <lineage>
        <taxon>Bacteria</taxon>
        <taxon>Pseudomonadati</taxon>
        <taxon>Pseudomonadota</taxon>
        <taxon>Gammaproteobacteria</taxon>
        <taxon>Pseudomonadales</taxon>
        <taxon>Pseudomonadaceae</taxon>
        <taxon>Pseudomonas</taxon>
    </lineage>
</organism>
<accession>A0A1H1UXA2</accession>
<dbReference type="RefSeq" id="WP_231975625.1">
    <property type="nucleotide sequence ID" value="NZ_LT629751.1"/>
</dbReference>
<dbReference type="STRING" id="1392877.SAMN05216221_2590"/>
<evidence type="ECO:0000313" key="3">
    <source>
        <dbReference type="Proteomes" id="UP000243359"/>
    </source>
</evidence>
<reference evidence="3" key="1">
    <citation type="submission" date="2016-10" db="EMBL/GenBank/DDBJ databases">
        <authorList>
            <person name="Varghese N."/>
            <person name="Submissions S."/>
        </authorList>
    </citation>
    <scope>NUCLEOTIDE SEQUENCE [LARGE SCALE GENOMIC DNA]</scope>
    <source>
        <strain evidence="3">KCTC 32247</strain>
    </source>
</reference>
<keyword evidence="1" id="KW-0732">Signal</keyword>
<keyword evidence="3" id="KW-1185">Reference proteome</keyword>
<dbReference type="EMBL" id="LT629751">
    <property type="protein sequence ID" value="SDS77157.1"/>
    <property type="molecule type" value="Genomic_DNA"/>
</dbReference>